<dbReference type="PANTHER" id="PTHR43418">
    <property type="entry name" value="MULTIFUNCTIONAL TRYPTOPHAN BIOSYNTHESIS PROTEIN-RELATED"/>
    <property type="match status" value="1"/>
</dbReference>
<evidence type="ECO:0000256" key="6">
    <source>
        <dbReference type="ARBA" id="ARBA00022962"/>
    </source>
</evidence>
<proteinExistence type="predicted"/>
<evidence type="ECO:0000256" key="2">
    <source>
        <dbReference type="ARBA" id="ARBA00011743"/>
    </source>
</evidence>
<dbReference type="AlphaFoldDB" id="A0A060AEP8"/>
<dbReference type="GO" id="GO:0000162">
    <property type="term" value="P:L-tryptophan biosynthetic process"/>
    <property type="evidence" value="ECO:0007669"/>
    <property type="project" value="UniProtKB-KW"/>
</dbReference>
<keyword evidence="5" id="KW-0822">Tryptophan biosynthesis</keyword>
<dbReference type="EC" id="4.1.3.27" evidence="3"/>
<dbReference type="InterPro" id="IPR017926">
    <property type="entry name" value="GATASE"/>
</dbReference>
<dbReference type="GO" id="GO:0004049">
    <property type="term" value="F:anthranilate synthase activity"/>
    <property type="evidence" value="ECO:0007669"/>
    <property type="project" value="UniProtKB-EC"/>
</dbReference>
<dbReference type="NCBIfam" id="TIGR00566">
    <property type="entry name" value="trpG_papA"/>
    <property type="match status" value="1"/>
</dbReference>
<reference evidence="9" key="1">
    <citation type="submission" date="2014-03" db="EMBL/GenBank/DDBJ databases">
        <title>Metagenomic reconstruction of the complete chloroplast and mitochondrial genomes of a novel unicellular red alga from the Cyanidiaceae family.</title>
        <authorList>
            <person name="Servin-Garciduenas L.E."/>
            <person name="Martinez-Romero E."/>
        </authorList>
    </citation>
    <scope>NUCLEOTIDE SEQUENCE</scope>
    <source>
        <strain evidence="9">MX-AZ01</strain>
    </source>
</reference>
<geneLocation type="chloroplast" evidence="9"/>
<dbReference type="InterPro" id="IPR006221">
    <property type="entry name" value="TrpG/PapA_dom"/>
</dbReference>
<protein>
    <recommendedName>
        <fullName evidence="4">Anthranilate synthase component 2</fullName>
        <ecNumber evidence="3">4.1.3.27</ecNumber>
    </recommendedName>
    <alternativeName>
        <fullName evidence="7">Anthranilate synthase, glutamine amidotransferase component</fullName>
    </alternativeName>
</protein>
<keyword evidence="5" id="KW-0028">Amino-acid biosynthesis</keyword>
<comment type="subunit">
    <text evidence="2">Tetramer of two components I and two components II.</text>
</comment>
<evidence type="ECO:0000259" key="8">
    <source>
        <dbReference type="Pfam" id="PF00117"/>
    </source>
</evidence>
<sequence>MILLIDNYDSFTYNLVQWVATEKDLIVCRNDELNLPVLSRLPISAIIISPGPGHPNSLLSCKQIVSYYLTKVPILGVCLGHQLLAELFQWQVKPAPSPIHGKVSLIFHQDDPLFQNVPNPFQATRYHSLLAYPNCSSCLQSIAHTHDGLVMAIKHQSLALYGVQFHPESVLTTYGRQILSNFVHLQQQPNQTS</sequence>
<dbReference type="GO" id="GO:0005829">
    <property type="term" value="C:cytosol"/>
    <property type="evidence" value="ECO:0007669"/>
    <property type="project" value="TreeGrafter"/>
</dbReference>
<evidence type="ECO:0000256" key="3">
    <source>
        <dbReference type="ARBA" id="ARBA00012266"/>
    </source>
</evidence>
<dbReference type="SUPFAM" id="SSF52317">
    <property type="entry name" value="Class I glutamine amidotransferase-like"/>
    <property type="match status" value="1"/>
</dbReference>
<name>A0A060AEP8_9RHOD</name>
<evidence type="ECO:0000256" key="7">
    <source>
        <dbReference type="ARBA" id="ARBA00082672"/>
    </source>
</evidence>
<accession>A0A060AEP8</accession>
<dbReference type="PRINTS" id="PR00097">
    <property type="entry name" value="ANTSNTHASEII"/>
</dbReference>
<dbReference type="PRINTS" id="PR00096">
    <property type="entry name" value="GATASE"/>
</dbReference>
<gene>
    <name evidence="9" type="primary">trpG</name>
</gene>
<evidence type="ECO:0000256" key="1">
    <source>
        <dbReference type="ARBA" id="ARBA00004873"/>
    </source>
</evidence>
<dbReference type="InterPro" id="IPR050472">
    <property type="entry name" value="Anth_synth/Amidotransfase"/>
</dbReference>
<feature type="domain" description="Glutamine amidotransferase" evidence="8">
    <location>
        <begin position="3"/>
        <end position="183"/>
    </location>
</feature>
<keyword evidence="9" id="KW-0934">Plastid</keyword>
<dbReference type="PROSITE" id="PS51273">
    <property type="entry name" value="GATASE_TYPE_1"/>
    <property type="match status" value="1"/>
</dbReference>
<dbReference type="EMBL" id="KJ569775">
    <property type="protein sequence ID" value="AIA61282.1"/>
    <property type="molecule type" value="Genomic_DNA"/>
</dbReference>
<evidence type="ECO:0000256" key="5">
    <source>
        <dbReference type="ARBA" id="ARBA00022822"/>
    </source>
</evidence>
<keyword evidence="5" id="KW-0057">Aromatic amino acid biosynthesis</keyword>
<keyword evidence="6" id="KW-0315">Glutamine amidotransferase</keyword>
<evidence type="ECO:0000256" key="4">
    <source>
        <dbReference type="ARBA" id="ARBA00020654"/>
    </source>
</evidence>
<organism evidence="9">
    <name type="scientific">Cyanidiaceae sp. MX-AZ01</name>
    <dbReference type="NCBI Taxonomy" id="1503164"/>
    <lineage>
        <taxon>Eukaryota</taxon>
        <taxon>Rhodophyta</taxon>
        <taxon>Bangiophyceae</taxon>
        <taxon>Cyanidiales</taxon>
        <taxon>Cyanidiaceae</taxon>
    </lineage>
</organism>
<dbReference type="Pfam" id="PF00117">
    <property type="entry name" value="GATase"/>
    <property type="match status" value="1"/>
</dbReference>
<dbReference type="InterPro" id="IPR029062">
    <property type="entry name" value="Class_I_gatase-like"/>
</dbReference>
<evidence type="ECO:0000313" key="9">
    <source>
        <dbReference type="EMBL" id="AIA61282.1"/>
    </source>
</evidence>
<dbReference type="Gene3D" id="3.40.50.880">
    <property type="match status" value="1"/>
</dbReference>
<dbReference type="PANTHER" id="PTHR43418:SF4">
    <property type="entry name" value="MULTIFUNCTIONAL TRYPTOPHAN BIOSYNTHESIS PROTEIN"/>
    <property type="match status" value="1"/>
</dbReference>
<comment type="pathway">
    <text evidence="1">Amino-acid biosynthesis; L-tryptophan biosynthesis; L-tryptophan from chorismate: step 1/5.</text>
</comment>
<dbReference type="PRINTS" id="PR00099">
    <property type="entry name" value="CPSGATASE"/>
</dbReference>
<dbReference type="CDD" id="cd01743">
    <property type="entry name" value="GATase1_Anthranilate_Synthase"/>
    <property type="match status" value="1"/>
</dbReference>
<keyword evidence="9" id="KW-0150">Chloroplast</keyword>
<dbReference type="FunFam" id="3.40.50.880:FF:000003">
    <property type="entry name" value="Anthranilate synthase component II"/>
    <property type="match status" value="1"/>
</dbReference>